<dbReference type="Proteomes" id="UP000650466">
    <property type="component" value="Unassembled WGS sequence"/>
</dbReference>
<gene>
    <name evidence="5" type="ORF">ICC18_03630</name>
</gene>
<evidence type="ECO:0000313" key="6">
    <source>
        <dbReference type="Proteomes" id="UP000650466"/>
    </source>
</evidence>
<dbReference type="PANTHER" id="PTHR43270:SF12">
    <property type="entry name" value="SUCCINYL-DIAMINOPIMELATE DESUCCINYLASE"/>
    <property type="match status" value="1"/>
</dbReference>
<dbReference type="RefSeq" id="WP_188172992.1">
    <property type="nucleotide sequence ID" value="NZ_JACVVD010000001.1"/>
</dbReference>
<dbReference type="SUPFAM" id="SSF53187">
    <property type="entry name" value="Zn-dependent exopeptidases"/>
    <property type="match status" value="1"/>
</dbReference>
<dbReference type="Pfam" id="PF01546">
    <property type="entry name" value="Peptidase_M20"/>
    <property type="match status" value="1"/>
</dbReference>
<comment type="caution">
    <text evidence="5">The sequence shown here is derived from an EMBL/GenBank/DDBJ whole genome shotgun (WGS) entry which is preliminary data.</text>
</comment>
<dbReference type="InterPro" id="IPR002933">
    <property type="entry name" value="Peptidase_M20"/>
</dbReference>
<evidence type="ECO:0000256" key="3">
    <source>
        <dbReference type="ARBA" id="ARBA00022801"/>
    </source>
</evidence>
<evidence type="ECO:0000313" key="5">
    <source>
        <dbReference type="EMBL" id="MBD0379217.1"/>
    </source>
</evidence>
<keyword evidence="6" id="KW-1185">Reference proteome</keyword>
<dbReference type="AlphaFoldDB" id="A0A926KK19"/>
<dbReference type="Pfam" id="PF07687">
    <property type="entry name" value="M20_dimer"/>
    <property type="match status" value="1"/>
</dbReference>
<dbReference type="Gene3D" id="3.40.630.10">
    <property type="entry name" value="Zn peptidases"/>
    <property type="match status" value="1"/>
</dbReference>
<dbReference type="GO" id="GO:0046872">
    <property type="term" value="F:metal ion binding"/>
    <property type="evidence" value="ECO:0007669"/>
    <property type="project" value="UniProtKB-KW"/>
</dbReference>
<dbReference type="Gene3D" id="3.30.70.360">
    <property type="match status" value="1"/>
</dbReference>
<protein>
    <submittedName>
        <fullName evidence="5">Dipeptidase</fullName>
    </submittedName>
</protein>
<dbReference type="EMBL" id="JACVVD010000001">
    <property type="protein sequence ID" value="MBD0379217.1"/>
    <property type="molecule type" value="Genomic_DNA"/>
</dbReference>
<evidence type="ECO:0000256" key="2">
    <source>
        <dbReference type="ARBA" id="ARBA00022723"/>
    </source>
</evidence>
<evidence type="ECO:0000256" key="1">
    <source>
        <dbReference type="ARBA" id="ARBA00022670"/>
    </source>
</evidence>
<dbReference type="PANTHER" id="PTHR43270">
    <property type="entry name" value="BETA-ALA-HIS DIPEPTIDASE"/>
    <property type="match status" value="1"/>
</dbReference>
<dbReference type="GO" id="GO:0006508">
    <property type="term" value="P:proteolysis"/>
    <property type="evidence" value="ECO:0007669"/>
    <property type="project" value="UniProtKB-KW"/>
</dbReference>
<proteinExistence type="predicted"/>
<keyword evidence="3" id="KW-0378">Hydrolase</keyword>
<dbReference type="NCBIfam" id="NF006579">
    <property type="entry name" value="PRK09104.1"/>
    <property type="match status" value="1"/>
</dbReference>
<accession>A0A926KK19</accession>
<evidence type="ECO:0000259" key="4">
    <source>
        <dbReference type="Pfam" id="PF07687"/>
    </source>
</evidence>
<keyword evidence="2" id="KW-0479">Metal-binding</keyword>
<feature type="domain" description="Peptidase M20 dimerisation" evidence="4">
    <location>
        <begin position="194"/>
        <end position="354"/>
    </location>
</feature>
<sequence>MIETLKSYYKQQRDKHIEELMQFVRIPSISAVAEHQPDIIRCAEWTAASLKQAGLENIEIMPTDGHPVVYADWLHAPGQPTVLVYGHYDVQPAEPLELWSTPPFEPVIRDEKLFGRGSTDDKGQLLLYVKVVEAFLHTNGSLPVNIKFCIEGEEEIASKNLPPFVEKHKDKLKADVITLSDTQMQGPGKPALMYGLRGLAGFEITVEGANSDLHSGLFGGAVQNPIHALSKLLSSFHDDDGRVAVKGFYDRVIELSEKERESFKQVEPDSNKIRSDLQVDTLYGEKGFSFYEQTTSRPTIEITSVSGGFQGEGIKPIIPSRAIAKVACRLVAAQIPDEIMDTIETHIHAHTPPGVKISIDRQLRGNPFLTPIDEPVMIAASEAYEESYGTWPVYTRSGGSIPIVEVLGRLVDAPVVLLGFGLPGENLHAPNEHFHLENWDKGLETISRFWLKLASKSEQ</sequence>
<reference evidence="5" key="1">
    <citation type="submission" date="2020-09" db="EMBL/GenBank/DDBJ databases">
        <title>Draft Genome Sequence of Paenibacillus sp. WST5.</title>
        <authorList>
            <person name="Bao Z."/>
        </authorList>
    </citation>
    <scope>NUCLEOTIDE SEQUENCE</scope>
    <source>
        <strain evidence="5">WST5</strain>
    </source>
</reference>
<organism evidence="5 6">
    <name type="scientific">Paenibacillus sedimenti</name>
    <dbReference type="NCBI Taxonomy" id="2770274"/>
    <lineage>
        <taxon>Bacteria</taxon>
        <taxon>Bacillati</taxon>
        <taxon>Bacillota</taxon>
        <taxon>Bacilli</taxon>
        <taxon>Bacillales</taxon>
        <taxon>Paenibacillaceae</taxon>
        <taxon>Paenibacillus</taxon>
    </lineage>
</organism>
<dbReference type="NCBIfam" id="NF006053">
    <property type="entry name" value="PRK08201.1"/>
    <property type="match status" value="1"/>
</dbReference>
<dbReference type="NCBIfam" id="NF005914">
    <property type="entry name" value="PRK07907.1"/>
    <property type="match status" value="1"/>
</dbReference>
<dbReference type="GO" id="GO:0008233">
    <property type="term" value="F:peptidase activity"/>
    <property type="evidence" value="ECO:0007669"/>
    <property type="project" value="UniProtKB-KW"/>
</dbReference>
<dbReference type="InterPro" id="IPR051458">
    <property type="entry name" value="Cyt/Met_Dipeptidase"/>
</dbReference>
<name>A0A926KK19_9BACL</name>
<keyword evidence="1" id="KW-0645">Protease</keyword>
<dbReference type="InterPro" id="IPR011650">
    <property type="entry name" value="Peptidase_M20_dimer"/>
</dbReference>